<organism evidence="1 2">
    <name type="scientific">Effrenium voratum</name>
    <dbReference type="NCBI Taxonomy" id="2562239"/>
    <lineage>
        <taxon>Eukaryota</taxon>
        <taxon>Sar</taxon>
        <taxon>Alveolata</taxon>
        <taxon>Dinophyceae</taxon>
        <taxon>Suessiales</taxon>
        <taxon>Symbiodiniaceae</taxon>
        <taxon>Effrenium</taxon>
    </lineage>
</organism>
<gene>
    <name evidence="1" type="ORF">EVOR1521_LOCUS31572</name>
</gene>
<proteinExistence type="predicted"/>
<name>A0AA36JR36_9DINO</name>
<evidence type="ECO:0000313" key="1">
    <source>
        <dbReference type="EMBL" id="CAJ1410837.1"/>
    </source>
</evidence>
<sequence>MLRLCLALAASAAALDLDTFFAEDVALDLLQARRGRLSALLEDPEETPAVPSETEAMDVPETMATDNATEKLTQNATANATANVTANATETIVDVDEAKKNVTIEVYLDGKLVPSSQSGPLDALLKGIQILKSNPTVKLEIKDQLGNIISESDMKSGEKYEVHILQEPVENEPVAAAENMTEQVKEKADNATANATEEVADNAPQKNATENVTALVNATENATPNAKANATGNVTQNATDNGTVATNVTIEDVDEAKNVTIEVYLDGKFVPSSSQSGPLDALLKGIDALKAVSPTAKLEIKDQLGNIISESDMKAGEKYEVDVTLSLLQEAADDATVPTAENMTEQVTEQVKEKADNATANATEEVADNAPQKNATENVTALVNATENATPNAKANATGNVTQNATDNATVATNVTIDDVDEAKNVTIEVYLDGKFVPSSSQSGPLDALLKGIDALKAVSPTAKLEIKDQLGNILSESDMKSGEKYEVYVILK</sequence>
<reference evidence="1" key="1">
    <citation type="submission" date="2023-08" db="EMBL/GenBank/DDBJ databases">
        <authorList>
            <person name="Chen Y."/>
            <person name="Shah S."/>
            <person name="Dougan E. K."/>
            <person name="Thang M."/>
            <person name="Chan C."/>
        </authorList>
    </citation>
    <scope>NUCLEOTIDE SEQUENCE</scope>
</reference>
<dbReference type="Proteomes" id="UP001178507">
    <property type="component" value="Unassembled WGS sequence"/>
</dbReference>
<accession>A0AA36JR36</accession>
<comment type="caution">
    <text evidence="1">The sequence shown here is derived from an EMBL/GenBank/DDBJ whole genome shotgun (WGS) entry which is preliminary data.</text>
</comment>
<evidence type="ECO:0000313" key="2">
    <source>
        <dbReference type="Proteomes" id="UP001178507"/>
    </source>
</evidence>
<keyword evidence="2" id="KW-1185">Reference proteome</keyword>
<dbReference type="EMBL" id="CAUJNA010003841">
    <property type="protein sequence ID" value="CAJ1410837.1"/>
    <property type="molecule type" value="Genomic_DNA"/>
</dbReference>
<protein>
    <submittedName>
        <fullName evidence="1">Uncharacterized protein</fullName>
    </submittedName>
</protein>
<dbReference type="AlphaFoldDB" id="A0AA36JR36"/>